<dbReference type="EMBL" id="LOBR01000137">
    <property type="protein sequence ID" value="KYN79384.1"/>
    <property type="molecule type" value="Genomic_DNA"/>
</dbReference>
<dbReference type="NCBIfam" id="NF007937">
    <property type="entry name" value="PRK10654.1"/>
    <property type="match status" value="1"/>
</dbReference>
<dbReference type="AlphaFoldDB" id="A0A151KQL0"/>
<dbReference type="EMBL" id="LOBP01000151">
    <property type="protein sequence ID" value="KYN85275.1"/>
    <property type="molecule type" value="Genomic_DNA"/>
</dbReference>
<feature type="transmembrane region" description="Helical" evidence="8">
    <location>
        <begin position="192"/>
        <end position="216"/>
    </location>
</feature>
<protein>
    <submittedName>
        <fullName evidence="9">Anaerobic C4-dicarboxylate transporter DcuC</fullName>
    </submittedName>
</protein>
<evidence type="ECO:0000313" key="9">
    <source>
        <dbReference type="EMBL" id="KYN79384.1"/>
    </source>
</evidence>
<reference evidence="9 12" key="2">
    <citation type="submission" date="2015-12" db="EMBL/GenBank/DDBJ databases">
        <authorList>
            <person name="Tarr C.L."/>
            <person name="Gladney L.M."/>
        </authorList>
    </citation>
    <scope>NUCLEOTIDE SEQUENCE</scope>
    <source>
        <strain evidence="10 12">1048-83</strain>
        <strain evidence="9">2538-88</strain>
    </source>
</reference>
<accession>A0A151KQL0</accession>
<keyword evidence="4" id="KW-1003">Cell membrane</keyword>
<sequence length="455" mass="47330">MLELLIGTAITIAVGYFIVKGYRASGVLLTAGILLLILTGILGHKVLPGKIASTGNMLTDALEYVKFMLQNRGGGLGMQIMLLCGFASYMTHIGANNVVVKQFSKPLSVIKSPYVLLVAAYIVACLMSLAVSSATGLGVLLMATLFPMMTAMGISRPAAAAVCASPAAIILSPTSGDVVIAAEKSGLALDVFAVQTVLPVSICAIIVMAIATFFWNKYLDKKDNTPMEKIDVSDIQADAPAFYALLPFLPIIGVFLFNGRTIEGLELDIYTIVVLSIFIGALVHYVVNKFDGKKALEDMDACYDGMADAFKGVVMLLVAAGVFAQGLMSIGAIDNLLHLAETAGAGGIALMFILTALTVAAAIATGSGNAPFYAFVELAPSLAAKMGINPAFLIIPMLQASNLGRTISPVSGVVVATSGMAHLSPFEVVKRTSVPVLAGLITVILGTMVLVPMSA</sequence>
<evidence type="ECO:0000256" key="2">
    <source>
        <dbReference type="ARBA" id="ARBA00005275"/>
    </source>
</evidence>
<feature type="transmembrane region" description="Helical" evidence="8">
    <location>
        <begin position="436"/>
        <end position="454"/>
    </location>
</feature>
<feature type="transmembrane region" description="Helical" evidence="8">
    <location>
        <begin position="27"/>
        <end position="47"/>
    </location>
</feature>
<dbReference type="Pfam" id="PF03606">
    <property type="entry name" value="DcuC"/>
    <property type="match status" value="1"/>
</dbReference>
<organism evidence="9 11">
    <name type="scientific">Vibrio cidicii</name>
    <dbReference type="NCBI Taxonomy" id="1763883"/>
    <lineage>
        <taxon>Bacteria</taxon>
        <taxon>Pseudomonadati</taxon>
        <taxon>Pseudomonadota</taxon>
        <taxon>Gammaproteobacteria</taxon>
        <taxon>Vibrionales</taxon>
        <taxon>Vibrionaceae</taxon>
        <taxon>Vibrio</taxon>
    </lineage>
</organism>
<comment type="similarity">
    <text evidence="2">Belongs to the DcuC/DcuD transporter (TC 2.A.61) family.</text>
</comment>
<evidence type="ECO:0000256" key="1">
    <source>
        <dbReference type="ARBA" id="ARBA00004651"/>
    </source>
</evidence>
<keyword evidence="6 8" id="KW-1133">Transmembrane helix</keyword>
<feature type="transmembrane region" description="Helical" evidence="8">
    <location>
        <begin position="372"/>
        <end position="395"/>
    </location>
</feature>
<evidence type="ECO:0000256" key="7">
    <source>
        <dbReference type="ARBA" id="ARBA00023136"/>
    </source>
</evidence>
<dbReference type="GeneID" id="95680826"/>
<evidence type="ECO:0000313" key="12">
    <source>
        <dbReference type="Proteomes" id="UP000075609"/>
    </source>
</evidence>
<dbReference type="PANTHER" id="PTHR42002">
    <property type="entry name" value="ANAEROBIC C4-DICARBOXYLATE TRANSPORTER DCUC-RELATED"/>
    <property type="match status" value="1"/>
</dbReference>
<evidence type="ECO:0000313" key="11">
    <source>
        <dbReference type="Proteomes" id="UP000075346"/>
    </source>
</evidence>
<dbReference type="PANTHER" id="PTHR42002:SF2">
    <property type="entry name" value="ANAEROBIC C4-DICARBOXYLATE TRANSPORTER DCUC-RELATED"/>
    <property type="match status" value="1"/>
</dbReference>
<dbReference type="NCBIfam" id="NF037994">
    <property type="entry name" value="DcuC_1"/>
    <property type="match status" value="1"/>
</dbReference>
<evidence type="ECO:0000256" key="3">
    <source>
        <dbReference type="ARBA" id="ARBA00022448"/>
    </source>
</evidence>
<comment type="caution">
    <text evidence="9">The sequence shown here is derived from an EMBL/GenBank/DDBJ whole genome shotgun (WGS) entry which is preliminary data.</text>
</comment>
<proteinExistence type="inferred from homology"/>
<comment type="subcellular location">
    <subcellularLocation>
        <location evidence="1">Cell membrane</location>
        <topology evidence="1">Multi-pass membrane protein</topology>
    </subcellularLocation>
</comment>
<dbReference type="RefSeq" id="WP_061894527.1">
    <property type="nucleotide sequence ID" value="NZ_CAXYEW010000004.1"/>
</dbReference>
<keyword evidence="3" id="KW-0813">Transport</keyword>
<feature type="transmembrane region" description="Helical" evidence="8">
    <location>
        <begin position="309"/>
        <end position="333"/>
    </location>
</feature>
<keyword evidence="12" id="KW-1185">Reference proteome</keyword>
<dbReference type="Proteomes" id="UP000075609">
    <property type="component" value="Unassembled WGS sequence"/>
</dbReference>
<dbReference type="GO" id="GO:0015556">
    <property type="term" value="F:C4-dicarboxylate transmembrane transporter activity"/>
    <property type="evidence" value="ECO:0007669"/>
    <property type="project" value="InterPro"/>
</dbReference>
<dbReference type="GO" id="GO:0005886">
    <property type="term" value="C:plasma membrane"/>
    <property type="evidence" value="ECO:0007669"/>
    <property type="project" value="UniProtKB-SubCell"/>
</dbReference>
<name>A0A151KQL0_9VIBR</name>
<feature type="transmembrane region" description="Helical" evidence="8">
    <location>
        <begin position="76"/>
        <end position="95"/>
    </location>
</feature>
<evidence type="ECO:0000256" key="6">
    <source>
        <dbReference type="ARBA" id="ARBA00022989"/>
    </source>
</evidence>
<feature type="transmembrane region" description="Helical" evidence="8">
    <location>
        <begin position="269"/>
        <end position="288"/>
    </location>
</feature>
<evidence type="ECO:0000256" key="8">
    <source>
        <dbReference type="SAM" id="Phobius"/>
    </source>
</evidence>
<dbReference type="InterPro" id="IPR004669">
    <property type="entry name" value="C4_dicarb_anaerob_car"/>
</dbReference>
<dbReference type="Proteomes" id="UP000075346">
    <property type="component" value="Unassembled WGS sequence"/>
</dbReference>
<feature type="transmembrane region" description="Helical" evidence="8">
    <location>
        <begin position="237"/>
        <end position="257"/>
    </location>
</feature>
<feature type="transmembrane region" description="Helical" evidence="8">
    <location>
        <begin position="115"/>
        <end position="146"/>
    </location>
</feature>
<gene>
    <name evidence="9" type="primary">dcuC</name>
    <name evidence="10" type="ORF">ATY35_04375</name>
    <name evidence="9" type="ORF">ATY37_10220</name>
</gene>
<feature type="transmembrane region" description="Helical" evidence="8">
    <location>
        <begin position="407"/>
        <end position="424"/>
    </location>
</feature>
<dbReference type="NCBIfam" id="TIGR00771">
    <property type="entry name" value="DcuC"/>
    <property type="match status" value="1"/>
</dbReference>
<evidence type="ECO:0000256" key="4">
    <source>
        <dbReference type="ARBA" id="ARBA00022475"/>
    </source>
</evidence>
<dbReference type="InterPro" id="IPR018385">
    <property type="entry name" value="C4_dicarb_anaerob_car-like"/>
</dbReference>
<reference evidence="11" key="1">
    <citation type="submission" date="2015-12" db="EMBL/GenBank/DDBJ databases">
        <authorList>
            <person name="Shamseldin A."/>
            <person name="Moawad H."/>
            <person name="Abd El-Rahim W.M."/>
            <person name="Sadowsky M.J."/>
        </authorList>
    </citation>
    <scope>NUCLEOTIDE SEQUENCE [LARGE SCALE GENOMIC DNA]</scope>
    <source>
        <strain evidence="11">2538-88</strain>
    </source>
</reference>
<keyword evidence="5 8" id="KW-0812">Transmembrane</keyword>
<evidence type="ECO:0000256" key="5">
    <source>
        <dbReference type="ARBA" id="ARBA00022692"/>
    </source>
</evidence>
<feature type="transmembrane region" description="Helical" evidence="8">
    <location>
        <begin position="345"/>
        <end position="365"/>
    </location>
</feature>
<evidence type="ECO:0000313" key="10">
    <source>
        <dbReference type="EMBL" id="KYN85275.1"/>
    </source>
</evidence>
<keyword evidence="7 8" id="KW-0472">Membrane</keyword>